<keyword evidence="1" id="KW-0472">Membrane</keyword>
<dbReference type="InterPro" id="IPR032751">
    <property type="entry name" value="Fuseless"/>
</dbReference>
<comment type="caution">
    <text evidence="2">The sequence shown here is derived from an EMBL/GenBank/DDBJ whole genome shotgun (WGS) entry which is preliminary data.</text>
</comment>
<sequence>MKQSFHSAEPSSSVTTMMMMMKESSSTPCSPTMDDTHNIGTISATSSSQQHIPMMNHNSSNYEHLSIAEIDRMIEHFNKQISYLEKKKERMIVKSTILLNAQHNRHLQDSIWDQMTYLCRCGVKAVFSDQQFFKLLLVEFVEIVLTLTVVLFGVVCFWRGIWGLSEHYISVEHIKDKNKQLLYGGWYSLLIGAGISFITQVGSVLMNRFGILNLLISSYEHDSKLEMAEKTFENVSHDIEQMVDVSSPSEKESVFPMSMKRRTTSHKEEQQFFKDQSNIDYSKQPSSVNNRSSNNMWIALSMKFYTYIVAISIILCWKGSWMIMDAYFERWWGEDNMFLVNWISHILAALFLIWMGTFRSVLSPASMDKDKHFESIIVSKWAGLSRALTKDWVQSWNIKKNLLGMA</sequence>
<dbReference type="VEuPathDB" id="AmoebaDB:NF0045490"/>
<feature type="transmembrane region" description="Helical" evidence="1">
    <location>
        <begin position="181"/>
        <end position="205"/>
    </location>
</feature>
<dbReference type="Proteomes" id="UP000444721">
    <property type="component" value="Unassembled WGS sequence"/>
</dbReference>
<keyword evidence="1" id="KW-0812">Transmembrane</keyword>
<dbReference type="Pfam" id="PF15993">
    <property type="entry name" value="Fuseless"/>
    <property type="match status" value="1"/>
</dbReference>
<dbReference type="PANTHER" id="PTHR35270">
    <property type="entry name" value="FUSELESS, ISOFORM A"/>
    <property type="match status" value="1"/>
</dbReference>
<protein>
    <submittedName>
        <fullName evidence="2">Uncharacterized protein</fullName>
    </submittedName>
</protein>
<evidence type="ECO:0000256" key="1">
    <source>
        <dbReference type="SAM" id="Phobius"/>
    </source>
</evidence>
<dbReference type="RefSeq" id="XP_044558877.1">
    <property type="nucleotide sequence ID" value="XM_044710445.1"/>
</dbReference>
<dbReference type="VEuPathDB" id="AmoebaDB:NfTy_075160"/>
<gene>
    <name evidence="2" type="ORF">FDP41_006774</name>
</gene>
<dbReference type="GeneID" id="68113992"/>
<dbReference type="PANTHER" id="PTHR35270:SF2">
    <property type="entry name" value="FUSELESS, ISOFORM A"/>
    <property type="match status" value="1"/>
</dbReference>
<keyword evidence="3" id="KW-1185">Reference proteome</keyword>
<evidence type="ECO:0000313" key="2">
    <source>
        <dbReference type="EMBL" id="KAF0974164.1"/>
    </source>
</evidence>
<feature type="transmembrane region" description="Helical" evidence="1">
    <location>
        <begin position="304"/>
        <end position="323"/>
    </location>
</feature>
<proteinExistence type="predicted"/>
<accession>A0A6A5BJF1</accession>
<organism evidence="2 3">
    <name type="scientific">Naegleria fowleri</name>
    <name type="common">Brain eating amoeba</name>
    <dbReference type="NCBI Taxonomy" id="5763"/>
    <lineage>
        <taxon>Eukaryota</taxon>
        <taxon>Discoba</taxon>
        <taxon>Heterolobosea</taxon>
        <taxon>Tetramitia</taxon>
        <taxon>Eutetramitia</taxon>
        <taxon>Vahlkampfiidae</taxon>
        <taxon>Naegleria</taxon>
    </lineage>
</organism>
<feature type="transmembrane region" description="Helical" evidence="1">
    <location>
        <begin position="140"/>
        <end position="161"/>
    </location>
</feature>
<dbReference type="OrthoDB" id="45313at2759"/>
<feature type="transmembrane region" description="Helical" evidence="1">
    <location>
        <begin position="343"/>
        <end position="362"/>
    </location>
</feature>
<reference evidence="2 3" key="1">
    <citation type="journal article" date="2019" name="Sci. Rep.">
        <title>Nanopore sequencing improves the draft genome of the human pathogenic amoeba Naegleria fowleri.</title>
        <authorList>
            <person name="Liechti N."/>
            <person name="Schurch N."/>
            <person name="Bruggmann R."/>
            <person name="Wittwer M."/>
        </authorList>
    </citation>
    <scope>NUCLEOTIDE SEQUENCE [LARGE SCALE GENOMIC DNA]</scope>
    <source>
        <strain evidence="2 3">ATCC 30894</strain>
    </source>
</reference>
<keyword evidence="1" id="KW-1133">Transmembrane helix</keyword>
<dbReference type="EMBL" id="VFQX01000053">
    <property type="protein sequence ID" value="KAF0974164.1"/>
    <property type="molecule type" value="Genomic_DNA"/>
</dbReference>
<evidence type="ECO:0000313" key="3">
    <source>
        <dbReference type="Proteomes" id="UP000444721"/>
    </source>
</evidence>
<name>A0A6A5BJF1_NAEFO</name>
<dbReference type="AlphaFoldDB" id="A0A6A5BJF1"/>
<dbReference type="VEuPathDB" id="AmoebaDB:FDP41_006774"/>